<gene>
    <name evidence="1" type="ORF">PYW08_011105</name>
</gene>
<accession>A0ACC2Q2K7</accession>
<keyword evidence="2" id="KW-1185">Reference proteome</keyword>
<dbReference type="EMBL" id="CM056805">
    <property type="protein sequence ID" value="KAJ8706971.1"/>
    <property type="molecule type" value="Genomic_DNA"/>
</dbReference>
<reference evidence="1" key="1">
    <citation type="submission" date="2023-03" db="EMBL/GenBank/DDBJ databases">
        <title>Chromosome-level genomes of two armyworms, Mythimna separata and Mythimna loreyi, provide insights into the biosynthesis and reception of sex pheromones.</title>
        <authorList>
            <person name="Zhao H."/>
        </authorList>
    </citation>
    <scope>NUCLEOTIDE SEQUENCE</scope>
    <source>
        <strain evidence="1">BeijingLab</strain>
    </source>
</reference>
<dbReference type="Proteomes" id="UP001231649">
    <property type="component" value="Chromosome 29"/>
</dbReference>
<comment type="caution">
    <text evidence="1">The sequence shown here is derived from an EMBL/GenBank/DDBJ whole genome shotgun (WGS) entry which is preliminary data.</text>
</comment>
<protein>
    <submittedName>
        <fullName evidence="1">Uncharacterized protein</fullName>
    </submittedName>
</protein>
<name>A0ACC2Q2K7_9NEOP</name>
<proteinExistence type="predicted"/>
<organism evidence="1 2">
    <name type="scientific">Mythimna loreyi</name>
    <dbReference type="NCBI Taxonomy" id="667449"/>
    <lineage>
        <taxon>Eukaryota</taxon>
        <taxon>Metazoa</taxon>
        <taxon>Ecdysozoa</taxon>
        <taxon>Arthropoda</taxon>
        <taxon>Hexapoda</taxon>
        <taxon>Insecta</taxon>
        <taxon>Pterygota</taxon>
        <taxon>Neoptera</taxon>
        <taxon>Endopterygota</taxon>
        <taxon>Lepidoptera</taxon>
        <taxon>Glossata</taxon>
        <taxon>Ditrysia</taxon>
        <taxon>Noctuoidea</taxon>
        <taxon>Noctuidae</taxon>
        <taxon>Noctuinae</taxon>
        <taxon>Hadenini</taxon>
        <taxon>Mythimna</taxon>
    </lineage>
</organism>
<evidence type="ECO:0000313" key="1">
    <source>
        <dbReference type="EMBL" id="KAJ8706971.1"/>
    </source>
</evidence>
<sequence length="5448" mass="622339">MEGDGEGLVAIVQGLENSGVTLTVCNRSRHNSDTSRPSGLNRIQINAANPRSDMPAVDQRRNMVPAVTGPPAASTAAVQRTSVETSTGSDFSRMATASQICDGRYASSYKLAHCMISPTSPPEAVTEFPPQRKEPCRNHGNFEIGGHSSGQWNGHAIGHNVSAQGCSPVRVQTSRVRHYGGTQTWAEKGSSHRYTKANHRETEAFAHSLRKYPSMAPFRTASTDLIEKLIRYTQAKNYQEASRSTKSLRSLRNQRSSEHDSNRVSTQQQTYTRRRDEDSNLQAGSRGRTRHFKLYSPISDNRHLRESRCRETTYSSSYDYLKAGSPAQGRANRSDGSPSPSRSRSPEKYRSSERSCSPPRTRSPDRSVSPSGSGVIRVERPSRTGRPLRFERSVRDLSLSEMSKYIRSTIRQICNERPVVVQVCPKLKDRYNQHRKVCPNKTESSRDVMEFEEEEDPDQASSSVLSRFVQSLSGRRTPSTEQTGCQCSRTDCYCSKGTQCVNNPTATTNTATCSCLTTNTGCCRGLPCVCASKAQDQAYYNKRIDEEISEWLKNVPIQSIEKSESKLKRETLVKELRNTLKQLPDDDNFDRNATNEIQDFVEDFPLWNPGKDERDEKLFKNQLTDILAEKIKAIPRRPDRLRDIVRKWVENMDFEDNGDEEDMEAIIDNFVNRLKLLAADRPACDVKYTNILKKDIIELLVELALKFDGDMAKLKRMANNLAIEVASIPRNVNVSGETTKLASAFEENIADWICEHGLCEELQRNPKLIESLTRRLHILKAQGVLDEDIREEVNQFVDDVGLAFETTDELIQQLMKQISNSIQMKEAEGGWLDPEELNDEISDWLHSLPGASGLDLTKFREITEDLVKTIQENKENENLANDLVHYLANTDLSIDPADLGVYVEELMQNLGIQLSDRYRKEQAKRVMIKDIFDIIKCSPIPEEKKEQMRSRAHEIVETNLRKQSINLRFPSDSVKETLLQSMDDIVSNIDLPTKSRLQLKSLLNASISKNFDKSFTNLIRRRSKSDLKQSIISDVRNAIEELSIGQDKKNELMQKVKETLSKNTKKPLPYNIKNNINDEICDAVERCPNCEDKNVLSLIKKILSEVASTHLTIYLPNCVCDIQSEVEEDVCTVIDKSSIDFSKKRDLKESIQEILSENEDRRISDEVIRTIKKDIDNAVSDLSIPQEKKDILKKAVSETVSQDFHDAGEAFSHDLNKIRNKLLDDITSVIDKSPIQGDVKSHLKDKLDTVLARNLDSSISDEKAQAILDDISDIVRDVMPEEKRRSLTKKLAQKLGTPQRKEETDELTEIIDRLSIDSSVKDDMKKEMKTMLMKTLYNPLSVDVRQQISEDLLNAIDEIDIQERDKNKLKSNVRQNVTKELDKLITQNKEVPEIKDTIEKIIKKEIKNTSIPKDKQEVLIKKMKDVLTENLNQPVTDEVKEIIKERLENIVDDLVTDEDKADAIKMQLRKVDSEDLIKSTQTRPRVQDKESLKKKKKDLVKETLDNILPDIEEVVDDASIPREKKIELKNKLKNIAIKNFKKPLDEVEDGLKDDINEILDELNLPNDKKNKLNRELTAAVDKNMNDLQEGIKYIDNEYSDKQRIKGKDLKPIGKHDETKVKDKIFRGIDKIIDESGVPEEDKTELKRQFKKIATENLKNPFSKDVQDTTKNEITEIINDLPISKTEKTKLKSALTNIVHDNVANLRGPKITKVDDTPLQEIFQDTERAIEEAPIPREKKAELKKKLKKLTTKDFNEIPLKNIPEELTDEVIEIIDELNLPKDERNELKSALTTAADEYMSNKQKAAKNKYSESPDQPLQDIFQDTERAIEKAPIPREKKAELKKKLKKLTTKDFNEIPLKKIPEELTDEVIEIIDELNLPKYERNELKSAITTAADEYISNKQKTAKNKYLESPDQPLQDIFQDTERAIEEAPIPREKKAELKKKLKKLTTKVFNEIPLENVPKELTDNMIEIIDELNLPREKKNKLKSALITATDEYISNMQETAKNKYSESPDQPLKYIFQETERAIEEAPISRDKKTELKKKLKKLTTKDFKEIPLENVSEELVDDMLEIINELNLPREKKNKLKNALSTATDEYIGNMQNAERSKYAKHSDQKRRPSLKPTKVVDASKVKNNVLQGIEKIIEDSTVPKEKKMELKRKIKNVVAENLKEPLNEDVQDSTKNAITEIIKDLPIPNSEKNKLKTALINMVDDNMDDLRGATQKFTTQDKKVKKVDDKPLRDVFEDTERAIDEAPIPRDKKTELKKKLKKLTAKDFNKISLENVPEEIINDMIEIIDELNLPRGKKNELKSAVTTATDEYVSNKQKAARNKYPESPDQPLQDIFQDTERAIEEAPISRDKKTELKKKLKKLTTKDFNEIPLENVSEEIIDDMIEIIDELNLPRGKKNELKSALTTATDEYVSNMQNAERYKNTEYSDKKGRPSVDSRYKKQYADLKPVEIVDAGKLKNTILQGIEKITEDSNVPNEEKMELKRKLRAVASENLKKPFSEDVEDKIKTGIDKVIDDLPIPRTERKKLKNELTSMVDDNVNNLRGATQKFATQEDKFIKVDDKPLHNIFQETERAIEEAPLPREKKNELKKKLKKLTTKDYNKIPLEDVVEPPTDDIIEIIDELNLPKDKKTKLKSAVTNAVDEYTSNMQKARKKHTEYSNQKGRPSADRRIEVVEAAKVKDNILQGIEEIIEHSNVPKDKKMELKKKLKSVASENLKKPFFKDVDDKIKIGMEKIIDELPMPRTERNKLKNALTNMVEDHVDNLRGAETQKFTTQQDKFIKVDDKPLQDIFQKTEGAIEEAPVPTEKKNELKKKLKKLTIKDYKKIPLEDEAEPPTDEMIEIINELNLPKDKKTKLQSAVTNATNEYKSNIKTATRDKCTKYIDEKGRPKSIDEAYAVKVKDTILQGIEEITEDSNIPKEKKMELTRKLKNIVNENLKKPFSENVDEKIKIGVDKIIDDLPIPKTERNKLKSALTNMVDENIDNLRGATQITSQEDKLLKVDDKPLHDVFQEMERAIEEAPLPREKKNELKKKLKKLTTKDYNKIPLEDFVEPPKDDIIEILDELNLPKDKKTKLKSAVTNATDEYINNMRTKARDKYTANLDEPLRDYFKETERAIEEAPLPREKKTELKQKLKKVTTKDYNKISMEEVAKPLTDEMIEIIDEMNLPKDKKNKLKSGLTTATDEYMNNVQRATKVKDTEAPDQPLREIFREIERAIEESPLPREKKNELKQKLKKMTNKDYSKIPLEDVAKPPTDDIVEIIDELNLPKDKKNNLKSAVTTAADEYMSNVRTAAKDKYNEYPDQPLHEAFQGIERAIEESPLPREKKNEMKKKLKKLTNKDYNKIPLEEVAKPPIDDMTEIIDDLNLPKDKTNNLKSALNAATDKYMSNVRTAAKEKYKKYPDQPLHEYFQEIERTIEDSSLPREKKNELKKKLKKLTTKDFNTIPLEETPIGDMTEIIDEMNLPKDKRNKLINALNTAVDEYKSNMQTDQRRRSSVKTKYKKTDKDLKPIEKVDVAEVKNNIFQGIEKITEDSNIPREKKIELKRKLKSIAAENLKKPFSKDMQDTIKNDIAEIINELPISKTEKNQLNNALTNMLDENIYHLNEVEEKPLHNVFKYMERAIGEAPVTKEKKNALKKKLQDLATKDYNDISVEDLAEALKDGMIDIINELNLPNDKKNILKNDVANMIKENTFILQSESGEEPSDVDGIQRNIVQGFEEVIDEAPIPRDIRTELKKDLKEIANKNFNKPWSDDVADALKDHINTIIEDTNLPKDKKNNLKNELIAVVNENMGQTKPTKLSRYQKKLAQSSGPRFVIDERDVKGSMKKEVKKTVQKSDIGDADKSQLNLQLLRMISGMLAEFDEDLDERLKQIFEKYGIDPSYQNTLLEEYNKLLEIILKGGDIEDARRKLIEKLMRDLGLSEEVATALVDELIALAREIAQQEGIDDILKSHESLIRASKKSVKAFDEIDKIQQPSRAPDYTEQRTSEGRRRNPASSDIKGSTAFSTGNINYSLKELIATNKSVRKQWSKHLDDAITKLPLLRKENNDLKDKLAIYDETGQINILSSLSTPKEESNINAPANKLVAPKSALKNNKAKLPPRLSKIEEAFTFSNTTKQKSPFTPRSSKDAGVKDFTSKLKETISTWLNNAQVEIEPNDKNRILEELTKDIIDRQKYLQTFGEKTSQSDNLEYLKLQVHRRLNGLVPIDTLKSIIENTKELVVSVEGVKVPQLVVSPPATKSKKDQPSSKTKNDQTPSKTKINQQKRNTNSQKPSSPTQRKLGPADILGIHSKATNTTSADGVPHTVDDDDGVEDDSDTEFRPGQASTPAKPVDFLDKVTDAVTTWLESMPIDIDPDLRMDVINDLITDIVDRQKYLQVNPDKKFSEEDEIENLRFQVFKRLDKVFESDSSIPPDLVKVEELYKMINGDGQKKTLTAKQAQEFQTALNLEISSILNDYQICCDKRDLLPKLVNELMKLRNSGIDQDEIVENLVDTINRITYLRGDPAEELAYKLLYRTKKLIATIRGDVPVKKRDFKDAVMNDVGDVFQGSSMSESKRRMMENQLAEGYAKDLGIPLEDSYGTMTGQDSESKKDSYGMSFNGLSNYIDTWLSSIPDDETKDEDEIMDMKKQRMYCLMHKIGEMNVDPEIFNDDSLYEAVLREEIQHLFGNVSANDEEFKALKEDLIEKVLEAQRRAHDELAGQNYKNNLRDTISKLLPDQRNLSKEDKATMETLKDQLADAYIDLHYSGDNEYQRDKLKRKISNEINTFCRDYLNRNPCSPLNSQKLNRDLYAALSKVPLPPGDSIRYEVEQARIREEINDWVKELPLQPQNPTELLARNKLIYVLSKKLFDIEVDEQEEDPDNDMMRKKIVTFLNKLPLESDEDNETIADRLIDKLKSSEESRKYNASSNVTIDASGKVSAANSDSGMSPICPGYKPLLDRRKPCVFPKLCKRAPPKQSEAFPPCTLSPEDRDHLDRIRRRTCLSPNCVTSLMRKNKCPFGLGSPATNMGSQTVLKPFSIEDQQQNRICPFSNRPCPRASANLPHQPCPPVRTEAFQTEKTQPSTLCPAAFEKMPRTCPAGPMRSSQPCQGRRPTLSSSNVSDCTEEVQPQIVIKQYYWDPLNKNSIDLSTEEAQQTGRCNRRSDSITGHSPPRATPCTSPRPTSCRPPPCPPPRPAPCTTSRPPPCKPPPCYSSRPPTCHSSLPCETRTTCPQPAPGPCRRPSSGKQPTACSRPKSPRQNSSERYSFFDPLNSFQRSSHIINSRSPCTPSPCMSPFGINQCPPPGSLGFSKRFNECRMPKRDGLQEQVPSDTSRPSQKERVIELGSLDDVGSRPKKRHSDQSDWPKFHEDDNFWAAPMRRVILDEGIDESLVMERERREERVTCKCKERLVPKCSRPPPGTIPNPPGSQSSEEGQNLKRCSKCCGIHCPYPSFLYFRQ</sequence>
<evidence type="ECO:0000313" key="2">
    <source>
        <dbReference type="Proteomes" id="UP001231649"/>
    </source>
</evidence>